<evidence type="ECO:0000313" key="2">
    <source>
        <dbReference type="Proteomes" id="UP000286773"/>
    </source>
</evidence>
<dbReference type="Pfam" id="PF06133">
    <property type="entry name" value="Com_YlbF"/>
    <property type="match status" value="1"/>
</dbReference>
<dbReference type="OrthoDB" id="2157513at2"/>
<proteinExistence type="predicted"/>
<name>A0A430B067_9ENTE</name>
<dbReference type="InterPro" id="IPR023378">
    <property type="entry name" value="YheA/YmcA-like_dom_sf"/>
</dbReference>
<keyword evidence="2" id="KW-1185">Reference proteome</keyword>
<gene>
    <name evidence="1" type="ORF">CBF27_02250</name>
</gene>
<comment type="caution">
    <text evidence="1">The sequence shown here is derived from an EMBL/GenBank/DDBJ whole genome shotgun (WGS) entry which is preliminary data.</text>
</comment>
<dbReference type="EMBL" id="NGKC01000002">
    <property type="protein sequence ID" value="RSU13743.1"/>
    <property type="molecule type" value="Genomic_DNA"/>
</dbReference>
<dbReference type="InterPro" id="IPR052767">
    <property type="entry name" value="Bact_com_dev_regulator"/>
</dbReference>
<dbReference type="PANTHER" id="PTHR38448:SF2">
    <property type="entry name" value="REGULATORY PROTEIN YLBF"/>
    <property type="match status" value="1"/>
</dbReference>
<dbReference type="AlphaFoldDB" id="A0A430B067"/>
<sequence>MIYTDEVMALEDSVEQLADELLTSSLANDYLEKYQALAASRAAAEKINAFVKAKESFERIERFGTYAPDFTQKRRELRQKKRALDLDDTVAAFRMSETALQELLDNMCVDISNSISDTIKVDAGNPFFEFASRGCGGSCHVDQ</sequence>
<dbReference type="InterPro" id="IPR010368">
    <property type="entry name" value="Com_YlbF"/>
</dbReference>
<dbReference type="Proteomes" id="UP000286773">
    <property type="component" value="Unassembled WGS sequence"/>
</dbReference>
<reference evidence="1 2" key="1">
    <citation type="submission" date="2017-05" db="EMBL/GenBank/DDBJ databases">
        <title>Vagococcus spp. assemblies.</title>
        <authorList>
            <person name="Gulvik C.A."/>
        </authorList>
    </citation>
    <scope>NUCLEOTIDE SEQUENCE [LARGE SCALE GENOMIC DNA]</scope>
    <source>
        <strain evidence="1 2">LMG 24798</strain>
    </source>
</reference>
<dbReference type="PANTHER" id="PTHR38448">
    <property type="entry name" value="REGULATORY PROTEIN YLBF-RELATED"/>
    <property type="match status" value="1"/>
</dbReference>
<dbReference type="Gene3D" id="1.20.1500.10">
    <property type="entry name" value="YheA/YmcA-like"/>
    <property type="match status" value="1"/>
</dbReference>
<organism evidence="1 2">
    <name type="scientific">Vagococcus acidifermentans</name>
    <dbReference type="NCBI Taxonomy" id="564710"/>
    <lineage>
        <taxon>Bacteria</taxon>
        <taxon>Bacillati</taxon>
        <taxon>Bacillota</taxon>
        <taxon>Bacilli</taxon>
        <taxon>Lactobacillales</taxon>
        <taxon>Enterococcaceae</taxon>
        <taxon>Vagococcus</taxon>
    </lineage>
</organism>
<dbReference type="RefSeq" id="WP_126811992.1">
    <property type="nucleotide sequence ID" value="NZ_NGKC01000002.1"/>
</dbReference>
<accession>A0A430B067</accession>
<dbReference type="SUPFAM" id="SSF158622">
    <property type="entry name" value="YheA/YmcA-like"/>
    <property type="match status" value="1"/>
</dbReference>
<evidence type="ECO:0000313" key="1">
    <source>
        <dbReference type="EMBL" id="RSU13743.1"/>
    </source>
</evidence>
<protein>
    <submittedName>
        <fullName evidence="1">Uncharacterized protein</fullName>
    </submittedName>
</protein>